<dbReference type="SUPFAM" id="SSF52151">
    <property type="entry name" value="FabD/lysophospholipase-like"/>
    <property type="match status" value="1"/>
</dbReference>
<dbReference type="PROSITE" id="PS51635">
    <property type="entry name" value="PNPLA"/>
    <property type="match status" value="1"/>
</dbReference>
<name>A0A6C0ENV8_9ZZZZ</name>
<evidence type="ECO:0000259" key="2">
    <source>
        <dbReference type="PROSITE" id="PS51635"/>
    </source>
</evidence>
<dbReference type="Gene3D" id="3.40.1090.10">
    <property type="entry name" value="Cytosolic phospholipase A2 catalytic domain"/>
    <property type="match status" value="1"/>
</dbReference>
<dbReference type="InterPro" id="IPR002641">
    <property type="entry name" value="PNPLA_dom"/>
</dbReference>
<feature type="domain" description="PNPLA" evidence="2">
    <location>
        <begin position="6"/>
        <end position="190"/>
    </location>
</feature>
<accession>A0A6C0ENV8</accession>
<dbReference type="InterPro" id="IPR052580">
    <property type="entry name" value="Lipid_Hydrolase"/>
</dbReference>
<keyword evidence="1" id="KW-0443">Lipid metabolism</keyword>
<reference evidence="3" key="1">
    <citation type="journal article" date="2020" name="Nature">
        <title>Giant virus diversity and host interactions through global metagenomics.</title>
        <authorList>
            <person name="Schulz F."/>
            <person name="Roux S."/>
            <person name="Paez-Espino D."/>
            <person name="Jungbluth S."/>
            <person name="Walsh D.A."/>
            <person name="Denef V.J."/>
            <person name="McMahon K.D."/>
            <person name="Konstantinidis K.T."/>
            <person name="Eloe-Fadrosh E.A."/>
            <person name="Kyrpides N.C."/>
            <person name="Woyke T."/>
        </authorList>
    </citation>
    <scope>NUCLEOTIDE SEQUENCE</scope>
    <source>
        <strain evidence="3">GVMAG-M-3300009149-34</strain>
    </source>
</reference>
<sequence>MTIKHIVMCGGGYNGIYTMGVLDYLFEQKFFDIKNIETIYGTSVGGFVGVLLCLKLPWSTILEYVIDRPWDRDIVFSADMMFNMIPKKGILDSSYIELFFTKLLKAKKLSSDITLTEFYKFCNIHLFFFAVDVNTCEVVKLSHKSHPNLKLIDAIFITCSIPFIFQPIFINDTYLVDGGVLCNYPLDYCIEEGAKEDEILGVQFHLNKNKTRNIDQSTNILYYSYYMFDKLVAVARKDPVNKITNEVIVPCDDMNMDVGAKIINDKALRQSYINKGRECAKLFLSYKSKEQCLKN</sequence>
<dbReference type="PANTHER" id="PTHR46394">
    <property type="entry name" value="ANNEXIN"/>
    <property type="match status" value="1"/>
</dbReference>
<dbReference type="GO" id="GO:0006629">
    <property type="term" value="P:lipid metabolic process"/>
    <property type="evidence" value="ECO:0007669"/>
    <property type="project" value="UniProtKB-KW"/>
</dbReference>
<dbReference type="EMBL" id="MN738893">
    <property type="protein sequence ID" value="QHT30183.1"/>
    <property type="molecule type" value="Genomic_DNA"/>
</dbReference>
<evidence type="ECO:0000256" key="1">
    <source>
        <dbReference type="ARBA" id="ARBA00023098"/>
    </source>
</evidence>
<dbReference type="InterPro" id="IPR016035">
    <property type="entry name" value="Acyl_Trfase/lysoPLipase"/>
</dbReference>
<organism evidence="3">
    <name type="scientific">viral metagenome</name>
    <dbReference type="NCBI Taxonomy" id="1070528"/>
    <lineage>
        <taxon>unclassified sequences</taxon>
        <taxon>metagenomes</taxon>
        <taxon>organismal metagenomes</taxon>
    </lineage>
</organism>
<proteinExistence type="predicted"/>
<protein>
    <recommendedName>
        <fullName evidence="2">PNPLA domain-containing protein</fullName>
    </recommendedName>
</protein>
<dbReference type="AlphaFoldDB" id="A0A6C0ENV8"/>
<evidence type="ECO:0000313" key="3">
    <source>
        <dbReference type="EMBL" id="QHT30183.1"/>
    </source>
</evidence>
<dbReference type="Pfam" id="PF01734">
    <property type="entry name" value="Patatin"/>
    <property type="match status" value="1"/>
</dbReference>
<dbReference type="PANTHER" id="PTHR46394:SF1">
    <property type="entry name" value="PNPLA DOMAIN-CONTAINING PROTEIN"/>
    <property type="match status" value="1"/>
</dbReference>